<organism evidence="1 2">
    <name type="scientific">Thermococcus argininiproducens</name>
    <dbReference type="NCBI Taxonomy" id="2866384"/>
    <lineage>
        <taxon>Archaea</taxon>
        <taxon>Methanobacteriati</taxon>
        <taxon>Methanobacteriota</taxon>
        <taxon>Thermococci</taxon>
        <taxon>Thermococcales</taxon>
        <taxon>Thermococcaceae</taxon>
        <taxon>Thermococcus</taxon>
    </lineage>
</organism>
<accession>A0A9E7SCH2</accession>
<dbReference type="EMBL" id="CP080572">
    <property type="protein sequence ID" value="USG99172.1"/>
    <property type="molecule type" value="Genomic_DNA"/>
</dbReference>
<proteinExistence type="predicted"/>
<dbReference type="Proteomes" id="UP001056425">
    <property type="component" value="Chromosome"/>
</dbReference>
<name>A0A9E7SCH2_9EURY</name>
<keyword evidence="2" id="KW-1185">Reference proteome</keyword>
<evidence type="ECO:0000313" key="1">
    <source>
        <dbReference type="EMBL" id="USG99172.1"/>
    </source>
</evidence>
<reference evidence="1 2" key="1">
    <citation type="submission" date="2021-08" db="EMBL/GenBank/DDBJ databases">
        <title>Thermococcus onnuriiensis IOH2.</title>
        <authorList>
            <person name="Park Y.-J."/>
        </authorList>
    </citation>
    <scope>NUCLEOTIDE SEQUENCE [LARGE SCALE GENOMIC DNA]</scope>
    <source>
        <strain evidence="1 2">IOH2</strain>
    </source>
</reference>
<evidence type="ECO:0000313" key="2">
    <source>
        <dbReference type="Proteomes" id="UP001056425"/>
    </source>
</evidence>
<dbReference type="RefSeq" id="WP_251947772.1">
    <property type="nucleotide sequence ID" value="NZ_CP080572.1"/>
</dbReference>
<dbReference type="GeneID" id="72777956"/>
<sequence length="93" mass="10900">MFLYYVYIWYSESFLILGADLKIDVNERFVALVYYLSDWVGKSDLKLCVFTSDLELIECKKISATSWHMKLEDDTVYIEGDPNAYKIVKSTPH</sequence>
<dbReference type="KEGG" id="thei:K1720_06375"/>
<gene>
    <name evidence="1" type="ORF">K1720_06375</name>
</gene>
<protein>
    <submittedName>
        <fullName evidence="1">Uncharacterized protein</fullName>
    </submittedName>
</protein>
<dbReference type="AlphaFoldDB" id="A0A9E7SCH2"/>